<dbReference type="SUPFAM" id="SSF46785">
    <property type="entry name" value="Winged helix' DNA-binding domain"/>
    <property type="match status" value="1"/>
</dbReference>
<evidence type="ECO:0000256" key="1">
    <source>
        <dbReference type="ARBA" id="ARBA00023015"/>
    </source>
</evidence>
<dbReference type="SUPFAM" id="SSF48008">
    <property type="entry name" value="GntR ligand-binding domain-like"/>
    <property type="match status" value="1"/>
</dbReference>
<gene>
    <name evidence="5" type="ORF">HMPREF1090_01294</name>
</gene>
<name>A0A0E2HDP1_9FIRM</name>
<sequence length="223" mass="25434">MDTGIARSEQVYEHLKNLILSRALKPGEKIPEAKLAAQFGLSRTPIREAIKKLANDGIVTLYPNRFAEVSVLPQNWLQEVGMVRLSLDIVAAHLAILYGSNYDYSIMQKLNEECHEATLAGDVATRIEKNCAFHLDLSRMSRNDELYEIQKKLYLKLEFVQACNYDNVESTEGQYRQHCQMIQALYNRNESMLINILSDHLKKFHNLGDMTPIMGSIQGIFKA</sequence>
<dbReference type="AlphaFoldDB" id="A0A0E2HDP1"/>
<dbReference type="GO" id="GO:0003677">
    <property type="term" value="F:DNA binding"/>
    <property type="evidence" value="ECO:0007669"/>
    <property type="project" value="UniProtKB-KW"/>
</dbReference>
<evidence type="ECO:0000313" key="5">
    <source>
        <dbReference type="EMBL" id="ENZ18412.1"/>
    </source>
</evidence>
<keyword evidence="1" id="KW-0805">Transcription regulation</keyword>
<keyword evidence="3" id="KW-0804">Transcription</keyword>
<protein>
    <recommendedName>
        <fullName evidence="4">HTH gntR-type domain-containing protein</fullName>
    </recommendedName>
</protein>
<dbReference type="CDD" id="cd07377">
    <property type="entry name" value="WHTH_GntR"/>
    <property type="match status" value="1"/>
</dbReference>
<evidence type="ECO:0000256" key="2">
    <source>
        <dbReference type="ARBA" id="ARBA00023125"/>
    </source>
</evidence>
<dbReference type="Pfam" id="PF00392">
    <property type="entry name" value="GntR"/>
    <property type="match status" value="1"/>
</dbReference>
<proteinExistence type="predicted"/>
<dbReference type="GO" id="GO:0003700">
    <property type="term" value="F:DNA-binding transcription factor activity"/>
    <property type="evidence" value="ECO:0007669"/>
    <property type="project" value="InterPro"/>
</dbReference>
<dbReference type="EMBL" id="AGYR01000010">
    <property type="protein sequence ID" value="ENZ18412.1"/>
    <property type="molecule type" value="Genomic_DNA"/>
</dbReference>
<dbReference type="InterPro" id="IPR008920">
    <property type="entry name" value="TF_FadR/GntR_C"/>
</dbReference>
<organism evidence="5 6">
    <name type="scientific">[Clostridium] clostridioforme 90A8</name>
    <dbReference type="NCBI Taxonomy" id="999408"/>
    <lineage>
        <taxon>Bacteria</taxon>
        <taxon>Bacillati</taxon>
        <taxon>Bacillota</taxon>
        <taxon>Clostridia</taxon>
        <taxon>Lachnospirales</taxon>
        <taxon>Lachnospiraceae</taxon>
        <taxon>Enterocloster</taxon>
    </lineage>
</organism>
<dbReference type="PANTHER" id="PTHR43537:SF45">
    <property type="entry name" value="GNTR FAMILY REGULATORY PROTEIN"/>
    <property type="match status" value="1"/>
</dbReference>
<dbReference type="InterPro" id="IPR011711">
    <property type="entry name" value="GntR_C"/>
</dbReference>
<dbReference type="RefSeq" id="WP_002588065.1">
    <property type="nucleotide sequence ID" value="NZ_KB851009.1"/>
</dbReference>
<keyword evidence="2" id="KW-0238">DNA-binding</keyword>
<dbReference type="PANTHER" id="PTHR43537">
    <property type="entry name" value="TRANSCRIPTIONAL REGULATOR, GNTR FAMILY"/>
    <property type="match status" value="1"/>
</dbReference>
<dbReference type="InterPro" id="IPR036388">
    <property type="entry name" value="WH-like_DNA-bd_sf"/>
</dbReference>
<dbReference type="GeneID" id="57961318"/>
<dbReference type="Proteomes" id="UP000013085">
    <property type="component" value="Unassembled WGS sequence"/>
</dbReference>
<dbReference type="Gene3D" id="1.20.120.530">
    <property type="entry name" value="GntR ligand-binding domain-like"/>
    <property type="match status" value="1"/>
</dbReference>
<dbReference type="HOGENOM" id="CLU_017584_5_2_9"/>
<reference evidence="5 6" key="1">
    <citation type="submission" date="2013-01" db="EMBL/GenBank/DDBJ databases">
        <title>The Genome Sequence of Clostridium clostridioforme 90A8.</title>
        <authorList>
            <consortium name="The Broad Institute Genome Sequencing Platform"/>
            <person name="Earl A."/>
            <person name="Ward D."/>
            <person name="Feldgarden M."/>
            <person name="Gevers D."/>
            <person name="Courvalin P."/>
            <person name="Lambert T."/>
            <person name="Walker B."/>
            <person name="Young S.K."/>
            <person name="Zeng Q."/>
            <person name="Gargeya S."/>
            <person name="Fitzgerald M."/>
            <person name="Haas B."/>
            <person name="Abouelleil A."/>
            <person name="Alvarado L."/>
            <person name="Arachchi H.M."/>
            <person name="Berlin A.M."/>
            <person name="Chapman S.B."/>
            <person name="Dewar J."/>
            <person name="Goldberg J."/>
            <person name="Griggs A."/>
            <person name="Gujja S."/>
            <person name="Hansen M."/>
            <person name="Howarth C."/>
            <person name="Imamovic A."/>
            <person name="Larimer J."/>
            <person name="McCowan C."/>
            <person name="Murphy C."/>
            <person name="Neiman D."/>
            <person name="Pearson M."/>
            <person name="Priest M."/>
            <person name="Roberts A."/>
            <person name="Saif S."/>
            <person name="Shea T."/>
            <person name="Sisk P."/>
            <person name="Sykes S."/>
            <person name="Wortman J."/>
            <person name="Nusbaum C."/>
            <person name="Birren B."/>
        </authorList>
    </citation>
    <scope>NUCLEOTIDE SEQUENCE [LARGE SCALE GENOMIC DNA]</scope>
    <source>
        <strain evidence="5 6">90A8</strain>
    </source>
</reference>
<dbReference type="SMART" id="SM00345">
    <property type="entry name" value="HTH_GNTR"/>
    <property type="match status" value="1"/>
</dbReference>
<evidence type="ECO:0000313" key="6">
    <source>
        <dbReference type="Proteomes" id="UP000013085"/>
    </source>
</evidence>
<dbReference type="Gene3D" id="1.10.10.10">
    <property type="entry name" value="Winged helix-like DNA-binding domain superfamily/Winged helix DNA-binding domain"/>
    <property type="match status" value="1"/>
</dbReference>
<evidence type="ECO:0000259" key="4">
    <source>
        <dbReference type="PROSITE" id="PS50949"/>
    </source>
</evidence>
<dbReference type="InterPro" id="IPR000524">
    <property type="entry name" value="Tscrpt_reg_HTH_GntR"/>
</dbReference>
<accession>A0A0E2HDP1</accession>
<dbReference type="PROSITE" id="PS50949">
    <property type="entry name" value="HTH_GNTR"/>
    <property type="match status" value="1"/>
</dbReference>
<feature type="domain" description="HTH gntR-type" evidence="4">
    <location>
        <begin position="5"/>
        <end position="72"/>
    </location>
</feature>
<dbReference type="PRINTS" id="PR00035">
    <property type="entry name" value="HTHGNTR"/>
</dbReference>
<dbReference type="PATRIC" id="fig|999408.3.peg.1387"/>
<evidence type="ECO:0000256" key="3">
    <source>
        <dbReference type="ARBA" id="ARBA00023163"/>
    </source>
</evidence>
<dbReference type="Pfam" id="PF07729">
    <property type="entry name" value="FCD"/>
    <property type="match status" value="1"/>
</dbReference>
<comment type="caution">
    <text evidence="5">The sequence shown here is derived from an EMBL/GenBank/DDBJ whole genome shotgun (WGS) entry which is preliminary data.</text>
</comment>
<dbReference type="InterPro" id="IPR036390">
    <property type="entry name" value="WH_DNA-bd_sf"/>
</dbReference>